<keyword evidence="2" id="KW-1185">Reference proteome</keyword>
<gene>
    <name evidence="1" type="ORF">HPB50_001176</name>
</gene>
<comment type="caution">
    <text evidence="1">The sequence shown here is derived from an EMBL/GenBank/DDBJ whole genome shotgun (WGS) entry which is preliminary data.</text>
</comment>
<evidence type="ECO:0000313" key="1">
    <source>
        <dbReference type="EMBL" id="KAH6925130.1"/>
    </source>
</evidence>
<protein>
    <submittedName>
        <fullName evidence="1">Uncharacterized protein</fullName>
    </submittedName>
</protein>
<evidence type="ECO:0000313" key="2">
    <source>
        <dbReference type="Proteomes" id="UP000821845"/>
    </source>
</evidence>
<dbReference type="Proteomes" id="UP000821845">
    <property type="component" value="Chromosome 7"/>
</dbReference>
<accession>A0ACB7RSG4</accession>
<name>A0ACB7RSG4_HYAAI</name>
<reference evidence="1" key="1">
    <citation type="submission" date="2020-05" db="EMBL/GenBank/DDBJ databases">
        <title>Large-scale comparative analyses of tick genomes elucidate their genetic diversity and vector capacities.</title>
        <authorList>
            <person name="Jia N."/>
            <person name="Wang J."/>
            <person name="Shi W."/>
            <person name="Du L."/>
            <person name="Sun Y."/>
            <person name="Zhan W."/>
            <person name="Jiang J."/>
            <person name="Wang Q."/>
            <person name="Zhang B."/>
            <person name="Ji P."/>
            <person name="Sakyi L.B."/>
            <person name="Cui X."/>
            <person name="Yuan T."/>
            <person name="Jiang B."/>
            <person name="Yang W."/>
            <person name="Lam T.T.-Y."/>
            <person name="Chang Q."/>
            <person name="Ding S."/>
            <person name="Wang X."/>
            <person name="Zhu J."/>
            <person name="Ruan X."/>
            <person name="Zhao L."/>
            <person name="Wei J."/>
            <person name="Que T."/>
            <person name="Du C."/>
            <person name="Cheng J."/>
            <person name="Dai P."/>
            <person name="Han X."/>
            <person name="Huang E."/>
            <person name="Gao Y."/>
            <person name="Liu J."/>
            <person name="Shao H."/>
            <person name="Ye R."/>
            <person name="Li L."/>
            <person name="Wei W."/>
            <person name="Wang X."/>
            <person name="Wang C."/>
            <person name="Yang T."/>
            <person name="Huo Q."/>
            <person name="Li W."/>
            <person name="Guo W."/>
            <person name="Chen H."/>
            <person name="Zhou L."/>
            <person name="Ni X."/>
            <person name="Tian J."/>
            <person name="Zhou Y."/>
            <person name="Sheng Y."/>
            <person name="Liu T."/>
            <person name="Pan Y."/>
            <person name="Xia L."/>
            <person name="Li J."/>
            <person name="Zhao F."/>
            <person name="Cao W."/>
        </authorList>
    </citation>
    <scope>NUCLEOTIDE SEQUENCE</scope>
    <source>
        <strain evidence="1">Hyas-2018</strain>
    </source>
</reference>
<organism evidence="1 2">
    <name type="scientific">Hyalomma asiaticum</name>
    <name type="common">Tick</name>
    <dbReference type="NCBI Taxonomy" id="266040"/>
    <lineage>
        <taxon>Eukaryota</taxon>
        <taxon>Metazoa</taxon>
        <taxon>Ecdysozoa</taxon>
        <taxon>Arthropoda</taxon>
        <taxon>Chelicerata</taxon>
        <taxon>Arachnida</taxon>
        <taxon>Acari</taxon>
        <taxon>Parasitiformes</taxon>
        <taxon>Ixodida</taxon>
        <taxon>Ixodoidea</taxon>
        <taxon>Ixodidae</taxon>
        <taxon>Hyalomminae</taxon>
        <taxon>Hyalomma</taxon>
    </lineage>
</organism>
<proteinExistence type="predicted"/>
<sequence length="212" mass="24548">MAVHSAFVRVCTYEVRHSSARRATLSTALLRALRDVPSATAFMWQWVSLSTGSRGALHVRRYLDGLVRKADRSPLAWLVALCFELQRARMLEKYRTPDAGFTLPSCRNHVRRVLERAIELVAHRRCPLLWRLYIELELRFGTRESAKAIFYRALQCCPWAKVLYVDGVRHFPECLQEVVDMMVEKGIRLRAPLEELQLLLDHAGQQQQHLPV</sequence>
<dbReference type="EMBL" id="CM023487">
    <property type="protein sequence ID" value="KAH6925130.1"/>
    <property type="molecule type" value="Genomic_DNA"/>
</dbReference>